<name>A0AC34QJW6_9BILA</name>
<evidence type="ECO:0000313" key="1">
    <source>
        <dbReference type="Proteomes" id="UP000887576"/>
    </source>
</evidence>
<dbReference type="Proteomes" id="UP000887576">
    <property type="component" value="Unplaced"/>
</dbReference>
<protein>
    <submittedName>
        <fullName evidence="2">Uncharacterized protein</fullName>
    </submittedName>
</protein>
<evidence type="ECO:0000313" key="2">
    <source>
        <dbReference type="WBParaSite" id="JU765_v2.g16963.t1"/>
    </source>
</evidence>
<dbReference type="WBParaSite" id="JU765_v2.g16963.t1">
    <property type="protein sequence ID" value="JU765_v2.g16963.t1"/>
    <property type="gene ID" value="JU765_v2.g16963"/>
</dbReference>
<sequence length="643" mass="73674">MNNEAGPSTRQNIDTIDETLENFAEALNLTATNVKNIIYHILTDHDLFATLLGCDKHNAPHIKLTRSRWREIQTAVQSKLEFTLQTVTPPATFLNQEFNDDEDDDPDYMPTASPPGDKLAQEEFEANLCLEDFTTMEDPIESYRPRGNDLYGQFLQDTFVHEVLYDDYDDQEYDPMTDLNNLEEDCLEFRFDKSTRVSKEEMANLWRDFDIDIMSNAMNLNPPLPSPKKKATDKTESNRKQRSLKPDHAVSNNNSLRSELPSSDSMYVVEISGEDPLTLPPNADLPVRSLQVARMSPENQRPKPKFQSASFLQKPVKIKLKEWKMMKQQAEILIQVLAQTCVMTAHKEDSISQDIFNRTAANANQLALLARNGNPLFKNTMIEEACNMIFDYKEKLPKIMSAPQYLYNYADNRKINDENAEMPHPILFAIATSPIFKFPEFLFSIRTPPKNDFFSMGEQMLLALGLTYFKSVPLARRQFDDGKYQLIHRTLLPAKTPLQIRVHLKNVKRSERTFQSKVGRALLAASEGEWDPDADALFFTFDSLSGVPIDWPKKQQPRWLQELANCRIYRKYADCILGAFLVRNNKLVPAKTYDLGGVYTNGILLNLDKEPDLPQERLIKDEADRLIKLTNIMAVIPNALTLL</sequence>
<proteinExistence type="predicted"/>
<reference evidence="2" key="1">
    <citation type="submission" date="2022-11" db="UniProtKB">
        <authorList>
            <consortium name="WormBaseParasite"/>
        </authorList>
    </citation>
    <scope>IDENTIFICATION</scope>
</reference>
<organism evidence="1 2">
    <name type="scientific">Panagrolaimus sp. JU765</name>
    <dbReference type="NCBI Taxonomy" id="591449"/>
    <lineage>
        <taxon>Eukaryota</taxon>
        <taxon>Metazoa</taxon>
        <taxon>Ecdysozoa</taxon>
        <taxon>Nematoda</taxon>
        <taxon>Chromadorea</taxon>
        <taxon>Rhabditida</taxon>
        <taxon>Tylenchina</taxon>
        <taxon>Panagrolaimomorpha</taxon>
        <taxon>Panagrolaimoidea</taxon>
        <taxon>Panagrolaimidae</taxon>
        <taxon>Panagrolaimus</taxon>
    </lineage>
</organism>
<accession>A0AC34QJW6</accession>